<dbReference type="HOGENOM" id="CLU_556990_0_0_1"/>
<keyword evidence="13" id="KW-1185">Reference proteome</keyword>
<dbReference type="EMBL" id="CH916367">
    <property type="protein sequence ID" value="EDW00627.1"/>
    <property type="molecule type" value="Genomic_DNA"/>
</dbReference>
<comment type="subcellular location">
    <subcellularLocation>
        <location evidence="1">Membrane</location>
        <topology evidence="1">Multi-pass membrane protein</topology>
    </subcellularLocation>
</comment>
<dbReference type="eggNOG" id="KOG4219">
    <property type="taxonomic scope" value="Eukaryota"/>
</dbReference>
<feature type="transmembrane region" description="Helical" evidence="10">
    <location>
        <begin position="64"/>
        <end position="85"/>
    </location>
</feature>
<evidence type="ECO:0000313" key="12">
    <source>
        <dbReference type="EMBL" id="EDW00627.1"/>
    </source>
</evidence>
<dbReference type="SUPFAM" id="SSF81321">
    <property type="entry name" value="Family A G protein-coupled receptor-like"/>
    <property type="match status" value="1"/>
</dbReference>
<dbReference type="PANTHER" id="PTHR24238">
    <property type="entry name" value="G-PROTEIN COUPLED RECEPTOR"/>
    <property type="match status" value="1"/>
</dbReference>
<keyword evidence="6 10" id="KW-0472">Membrane</keyword>
<evidence type="ECO:0000256" key="4">
    <source>
        <dbReference type="ARBA" id="ARBA00022989"/>
    </source>
</evidence>
<evidence type="ECO:0000256" key="5">
    <source>
        <dbReference type="ARBA" id="ARBA00023040"/>
    </source>
</evidence>
<name>B4J4T1_DROGR</name>
<keyword evidence="4 10" id="KW-1133">Transmembrane helix</keyword>
<evidence type="ECO:0000256" key="9">
    <source>
        <dbReference type="RuleBase" id="RU000688"/>
    </source>
</evidence>
<dbReference type="OrthoDB" id="5957382at2759"/>
<evidence type="ECO:0000256" key="8">
    <source>
        <dbReference type="ARBA" id="ARBA00023224"/>
    </source>
</evidence>
<dbReference type="PRINTS" id="PR00237">
    <property type="entry name" value="GPCRRHODOPSN"/>
</dbReference>
<gene>
    <name evidence="12" type="primary">Dgri\GH20980</name>
    <name evidence="12" type="ORF">Dgri_GH20980</name>
</gene>
<keyword evidence="8 9" id="KW-0807">Transducer</keyword>
<dbReference type="PROSITE" id="PS00237">
    <property type="entry name" value="G_PROTEIN_RECEP_F1_1"/>
    <property type="match status" value="1"/>
</dbReference>
<protein>
    <submittedName>
        <fullName evidence="12">GH20980</fullName>
    </submittedName>
</protein>
<keyword evidence="3 9" id="KW-0812">Transmembrane</keyword>
<accession>B4J4T1</accession>
<dbReference type="OMA" id="ITWRCYP"/>
<evidence type="ECO:0000256" key="3">
    <source>
        <dbReference type="ARBA" id="ARBA00022692"/>
    </source>
</evidence>
<keyword evidence="7 9" id="KW-0675">Receptor</keyword>
<keyword evidence="5 9" id="KW-0297">G-protein coupled receptor</keyword>
<dbReference type="InParanoid" id="B4J4T1"/>
<feature type="transmembrane region" description="Helical" evidence="10">
    <location>
        <begin position="146"/>
        <end position="169"/>
    </location>
</feature>
<dbReference type="AlphaFoldDB" id="B4J4T1"/>
<feature type="transmembrane region" description="Helical" evidence="10">
    <location>
        <begin position="105"/>
        <end position="126"/>
    </location>
</feature>
<evidence type="ECO:0000256" key="7">
    <source>
        <dbReference type="ARBA" id="ARBA00023170"/>
    </source>
</evidence>
<evidence type="ECO:0000256" key="1">
    <source>
        <dbReference type="ARBA" id="ARBA00004141"/>
    </source>
</evidence>
<organism evidence="13">
    <name type="scientific">Drosophila grimshawi</name>
    <name type="common">Hawaiian fruit fly</name>
    <name type="synonym">Idiomyia grimshawi</name>
    <dbReference type="NCBI Taxonomy" id="7222"/>
    <lineage>
        <taxon>Eukaryota</taxon>
        <taxon>Metazoa</taxon>
        <taxon>Ecdysozoa</taxon>
        <taxon>Arthropoda</taxon>
        <taxon>Hexapoda</taxon>
        <taxon>Insecta</taxon>
        <taxon>Pterygota</taxon>
        <taxon>Neoptera</taxon>
        <taxon>Endopterygota</taxon>
        <taxon>Diptera</taxon>
        <taxon>Brachycera</taxon>
        <taxon>Muscomorpha</taxon>
        <taxon>Ephydroidea</taxon>
        <taxon>Drosophilidae</taxon>
        <taxon>Drosophila</taxon>
        <taxon>Hawaiian Drosophila</taxon>
    </lineage>
</organism>
<dbReference type="Gene3D" id="1.20.1070.10">
    <property type="entry name" value="Rhodopsin 7-helix transmembrane proteins"/>
    <property type="match status" value="1"/>
</dbReference>
<proteinExistence type="inferred from homology"/>
<dbReference type="PROSITE" id="PS50262">
    <property type="entry name" value="G_PROTEIN_RECEP_F1_2"/>
    <property type="match status" value="1"/>
</dbReference>
<evidence type="ECO:0000313" key="13">
    <source>
        <dbReference type="Proteomes" id="UP000001070"/>
    </source>
</evidence>
<sequence length="474" mass="53378">MDPRGLIVETTELTVNATDMYKISLTQTITFMSLISVMFFCSFLGNVSSLYVNSRRKLRPFFRACLISLACSDLIYSINFFINNISYFSAEYLEIWTLGSFMCNFVPLVNAATILLSSMVLVVIALDRYMVLRRAAKGVWNPDCKFCIICIGGIWLTCIVTAVPLVTIYRAFAVQISTEDEVFTATMCLGKRSQVRIYNIVCLALIFAPCLVAFVFLNVTIAKQLWQRRHQQRNRPEQEQEQPERQDEARYVYLLSKPETAYAMMTAFSVAASFDMSGTAAVAPSQLQKLELPEKLSPAAVARLARHRRMVHVVILMMGIFICLRLPAWVFLLMRLYGSFSSSISYLFYFSLGVLNLMSCALNPLFYTFPTQAINLLSRLRETLGCGTKSQQESDVAMPKDSCKQHKRCFCFGLQVKWRCYLKSEQPANSVQVASPVVVDSLPPSTGFKGDIFTIYSEHSLQSTAAIESSAKSS</sequence>
<feature type="transmembrane region" description="Helical" evidence="10">
    <location>
        <begin position="313"/>
        <end position="334"/>
    </location>
</feature>
<feature type="transmembrane region" description="Helical" evidence="10">
    <location>
        <begin position="197"/>
        <end position="221"/>
    </location>
</feature>
<dbReference type="Pfam" id="PF00001">
    <property type="entry name" value="7tm_1"/>
    <property type="match status" value="1"/>
</dbReference>
<evidence type="ECO:0000259" key="11">
    <source>
        <dbReference type="PROSITE" id="PS50262"/>
    </source>
</evidence>
<evidence type="ECO:0000256" key="6">
    <source>
        <dbReference type="ARBA" id="ARBA00023136"/>
    </source>
</evidence>
<dbReference type="InterPro" id="IPR017452">
    <property type="entry name" value="GPCR_Rhodpsn_7TM"/>
</dbReference>
<comment type="similarity">
    <text evidence="2 9">Belongs to the G-protein coupled receptor 1 family.</text>
</comment>
<dbReference type="Proteomes" id="UP000001070">
    <property type="component" value="Unassembled WGS sequence"/>
</dbReference>
<reference evidence="12 13" key="1">
    <citation type="journal article" date="2007" name="Nature">
        <title>Evolution of genes and genomes on the Drosophila phylogeny.</title>
        <authorList>
            <consortium name="Drosophila 12 Genomes Consortium"/>
            <person name="Clark A.G."/>
            <person name="Eisen M.B."/>
            <person name="Smith D.R."/>
            <person name="Bergman C.M."/>
            <person name="Oliver B."/>
            <person name="Markow T.A."/>
            <person name="Kaufman T.C."/>
            <person name="Kellis M."/>
            <person name="Gelbart W."/>
            <person name="Iyer V.N."/>
            <person name="Pollard D.A."/>
            <person name="Sackton T.B."/>
            <person name="Larracuente A.M."/>
            <person name="Singh N.D."/>
            <person name="Abad J.P."/>
            <person name="Abt D.N."/>
            <person name="Adryan B."/>
            <person name="Aguade M."/>
            <person name="Akashi H."/>
            <person name="Anderson W.W."/>
            <person name="Aquadro C.F."/>
            <person name="Ardell D.H."/>
            <person name="Arguello R."/>
            <person name="Artieri C.G."/>
            <person name="Barbash D.A."/>
            <person name="Barker D."/>
            <person name="Barsanti P."/>
            <person name="Batterham P."/>
            <person name="Batzoglou S."/>
            <person name="Begun D."/>
            <person name="Bhutkar A."/>
            <person name="Blanco E."/>
            <person name="Bosak S.A."/>
            <person name="Bradley R.K."/>
            <person name="Brand A.D."/>
            <person name="Brent M.R."/>
            <person name="Brooks A.N."/>
            <person name="Brown R.H."/>
            <person name="Butlin R.K."/>
            <person name="Caggese C."/>
            <person name="Calvi B.R."/>
            <person name="Bernardo de Carvalho A."/>
            <person name="Caspi A."/>
            <person name="Castrezana S."/>
            <person name="Celniker S.E."/>
            <person name="Chang J.L."/>
            <person name="Chapple C."/>
            <person name="Chatterji S."/>
            <person name="Chinwalla A."/>
            <person name="Civetta A."/>
            <person name="Clifton S.W."/>
            <person name="Comeron J.M."/>
            <person name="Costello J.C."/>
            <person name="Coyne J.A."/>
            <person name="Daub J."/>
            <person name="David R.G."/>
            <person name="Delcher A.L."/>
            <person name="Delehaunty K."/>
            <person name="Do C.B."/>
            <person name="Ebling H."/>
            <person name="Edwards K."/>
            <person name="Eickbush T."/>
            <person name="Evans J.D."/>
            <person name="Filipski A."/>
            <person name="Findeiss S."/>
            <person name="Freyhult E."/>
            <person name="Fulton L."/>
            <person name="Fulton R."/>
            <person name="Garcia A.C."/>
            <person name="Gardiner A."/>
            <person name="Garfield D.A."/>
            <person name="Garvin B.E."/>
            <person name="Gibson G."/>
            <person name="Gilbert D."/>
            <person name="Gnerre S."/>
            <person name="Godfrey J."/>
            <person name="Good R."/>
            <person name="Gotea V."/>
            <person name="Gravely B."/>
            <person name="Greenberg A.J."/>
            <person name="Griffiths-Jones S."/>
            <person name="Gross S."/>
            <person name="Guigo R."/>
            <person name="Gustafson E.A."/>
            <person name="Haerty W."/>
            <person name="Hahn M.W."/>
            <person name="Halligan D.L."/>
            <person name="Halpern A.L."/>
            <person name="Halter G.M."/>
            <person name="Han M.V."/>
            <person name="Heger A."/>
            <person name="Hillier L."/>
            <person name="Hinrichs A.S."/>
            <person name="Holmes I."/>
            <person name="Hoskins R.A."/>
            <person name="Hubisz M.J."/>
            <person name="Hultmark D."/>
            <person name="Huntley M.A."/>
            <person name="Jaffe D.B."/>
            <person name="Jagadeeshan S."/>
            <person name="Jeck W.R."/>
            <person name="Johnson J."/>
            <person name="Jones C.D."/>
            <person name="Jordan W.C."/>
            <person name="Karpen G.H."/>
            <person name="Kataoka E."/>
            <person name="Keightley P.D."/>
            <person name="Kheradpour P."/>
            <person name="Kirkness E.F."/>
            <person name="Koerich L.B."/>
            <person name="Kristiansen K."/>
            <person name="Kudrna D."/>
            <person name="Kulathinal R.J."/>
            <person name="Kumar S."/>
            <person name="Kwok R."/>
            <person name="Lander E."/>
            <person name="Langley C.H."/>
            <person name="Lapoint R."/>
            <person name="Lazzaro B.P."/>
            <person name="Lee S.J."/>
            <person name="Levesque L."/>
            <person name="Li R."/>
            <person name="Lin C.F."/>
            <person name="Lin M.F."/>
            <person name="Lindblad-Toh K."/>
            <person name="Llopart A."/>
            <person name="Long M."/>
            <person name="Low L."/>
            <person name="Lozovsky E."/>
            <person name="Lu J."/>
            <person name="Luo M."/>
            <person name="Machado C.A."/>
            <person name="Makalowski W."/>
            <person name="Marzo M."/>
            <person name="Matsuda M."/>
            <person name="Matzkin L."/>
            <person name="McAllister B."/>
            <person name="McBride C.S."/>
            <person name="McKernan B."/>
            <person name="McKernan K."/>
            <person name="Mendez-Lago M."/>
            <person name="Minx P."/>
            <person name="Mollenhauer M.U."/>
            <person name="Montooth K."/>
            <person name="Mount S.M."/>
            <person name="Mu X."/>
            <person name="Myers E."/>
            <person name="Negre B."/>
            <person name="Newfeld S."/>
            <person name="Nielsen R."/>
            <person name="Noor M.A."/>
            <person name="O'Grady P."/>
            <person name="Pachter L."/>
            <person name="Papaceit M."/>
            <person name="Parisi M.J."/>
            <person name="Parisi M."/>
            <person name="Parts L."/>
            <person name="Pedersen J.S."/>
            <person name="Pesole G."/>
            <person name="Phillippy A.M."/>
            <person name="Ponting C.P."/>
            <person name="Pop M."/>
            <person name="Porcelli D."/>
            <person name="Powell J.R."/>
            <person name="Prohaska S."/>
            <person name="Pruitt K."/>
            <person name="Puig M."/>
            <person name="Quesneville H."/>
            <person name="Ram K.R."/>
            <person name="Rand D."/>
            <person name="Rasmussen M.D."/>
            <person name="Reed L.K."/>
            <person name="Reenan R."/>
            <person name="Reily A."/>
            <person name="Remington K.A."/>
            <person name="Rieger T.T."/>
            <person name="Ritchie M.G."/>
            <person name="Robin C."/>
            <person name="Rogers Y.H."/>
            <person name="Rohde C."/>
            <person name="Rozas J."/>
            <person name="Rubenfield M.J."/>
            <person name="Ruiz A."/>
            <person name="Russo S."/>
            <person name="Salzberg S.L."/>
            <person name="Sanchez-Gracia A."/>
            <person name="Saranga D.J."/>
            <person name="Sato H."/>
            <person name="Schaeffer S.W."/>
            <person name="Schatz M.C."/>
            <person name="Schlenke T."/>
            <person name="Schwartz R."/>
            <person name="Segarra C."/>
            <person name="Singh R.S."/>
            <person name="Sirot L."/>
            <person name="Sirota M."/>
            <person name="Sisneros N.B."/>
            <person name="Smith C.D."/>
            <person name="Smith T.F."/>
            <person name="Spieth J."/>
            <person name="Stage D.E."/>
            <person name="Stark A."/>
            <person name="Stephan W."/>
            <person name="Strausberg R.L."/>
            <person name="Strempel S."/>
            <person name="Sturgill D."/>
            <person name="Sutton G."/>
            <person name="Sutton G.G."/>
            <person name="Tao W."/>
            <person name="Teichmann S."/>
            <person name="Tobari Y.N."/>
            <person name="Tomimura Y."/>
            <person name="Tsolas J.M."/>
            <person name="Valente V.L."/>
            <person name="Venter E."/>
            <person name="Venter J.C."/>
            <person name="Vicario S."/>
            <person name="Vieira F.G."/>
            <person name="Vilella A.J."/>
            <person name="Villasante A."/>
            <person name="Walenz B."/>
            <person name="Wang J."/>
            <person name="Wasserman M."/>
            <person name="Watts T."/>
            <person name="Wilson D."/>
            <person name="Wilson R.K."/>
            <person name="Wing R.A."/>
            <person name="Wolfner M.F."/>
            <person name="Wong A."/>
            <person name="Wong G.K."/>
            <person name="Wu C.I."/>
            <person name="Wu G."/>
            <person name="Yamamoto D."/>
            <person name="Yang H.P."/>
            <person name="Yang S.P."/>
            <person name="Yorke J.A."/>
            <person name="Yoshida K."/>
            <person name="Zdobnov E."/>
            <person name="Zhang P."/>
            <person name="Zhang Y."/>
            <person name="Zimin A.V."/>
            <person name="Baldwin J."/>
            <person name="Abdouelleil A."/>
            <person name="Abdulkadir J."/>
            <person name="Abebe A."/>
            <person name="Abera B."/>
            <person name="Abreu J."/>
            <person name="Acer S.C."/>
            <person name="Aftuck L."/>
            <person name="Alexander A."/>
            <person name="An P."/>
            <person name="Anderson E."/>
            <person name="Anderson S."/>
            <person name="Arachi H."/>
            <person name="Azer M."/>
            <person name="Bachantsang P."/>
            <person name="Barry A."/>
            <person name="Bayul T."/>
            <person name="Berlin A."/>
            <person name="Bessette D."/>
            <person name="Bloom T."/>
            <person name="Blye J."/>
            <person name="Boguslavskiy L."/>
            <person name="Bonnet C."/>
            <person name="Boukhgalter B."/>
            <person name="Bourzgui I."/>
            <person name="Brown A."/>
            <person name="Cahill P."/>
            <person name="Channer S."/>
            <person name="Cheshatsang Y."/>
            <person name="Chuda L."/>
            <person name="Citroen M."/>
            <person name="Collymore A."/>
            <person name="Cooke P."/>
            <person name="Costello M."/>
            <person name="D'Aco K."/>
            <person name="Daza R."/>
            <person name="De Haan G."/>
            <person name="DeGray S."/>
            <person name="DeMaso C."/>
            <person name="Dhargay N."/>
            <person name="Dooley K."/>
            <person name="Dooley E."/>
            <person name="Doricent M."/>
            <person name="Dorje P."/>
            <person name="Dorjee K."/>
            <person name="Dupes A."/>
            <person name="Elong R."/>
            <person name="Falk J."/>
            <person name="Farina A."/>
            <person name="Faro S."/>
            <person name="Ferguson D."/>
            <person name="Fisher S."/>
            <person name="Foley C.D."/>
            <person name="Franke A."/>
            <person name="Friedrich D."/>
            <person name="Gadbois L."/>
            <person name="Gearin G."/>
            <person name="Gearin C.R."/>
            <person name="Giannoukos G."/>
            <person name="Goode T."/>
            <person name="Graham J."/>
            <person name="Grandbois E."/>
            <person name="Grewal S."/>
            <person name="Gyaltsen K."/>
            <person name="Hafez N."/>
            <person name="Hagos B."/>
            <person name="Hall J."/>
            <person name="Henson C."/>
            <person name="Hollinger A."/>
            <person name="Honan T."/>
            <person name="Huard M.D."/>
            <person name="Hughes L."/>
            <person name="Hurhula B."/>
            <person name="Husby M.E."/>
            <person name="Kamat A."/>
            <person name="Kanga B."/>
            <person name="Kashin S."/>
            <person name="Khazanovich D."/>
            <person name="Kisner P."/>
            <person name="Lance K."/>
            <person name="Lara M."/>
            <person name="Lee W."/>
            <person name="Lennon N."/>
            <person name="Letendre F."/>
            <person name="LeVine R."/>
            <person name="Lipovsky A."/>
            <person name="Liu X."/>
            <person name="Liu J."/>
            <person name="Liu S."/>
            <person name="Lokyitsang T."/>
            <person name="Lokyitsang Y."/>
            <person name="Lubonja R."/>
            <person name="Lui A."/>
            <person name="MacDonald P."/>
            <person name="Magnisalis V."/>
            <person name="Maru K."/>
            <person name="Matthews C."/>
            <person name="McCusker W."/>
            <person name="McDonough S."/>
            <person name="Mehta T."/>
            <person name="Meldrim J."/>
            <person name="Meneus L."/>
            <person name="Mihai O."/>
            <person name="Mihalev A."/>
            <person name="Mihova T."/>
            <person name="Mittelman R."/>
            <person name="Mlenga V."/>
            <person name="Montmayeur A."/>
            <person name="Mulrain L."/>
            <person name="Navidi A."/>
            <person name="Naylor J."/>
            <person name="Negash T."/>
            <person name="Nguyen T."/>
            <person name="Nguyen N."/>
            <person name="Nicol R."/>
            <person name="Norbu C."/>
            <person name="Norbu N."/>
            <person name="Novod N."/>
            <person name="O'Neill B."/>
            <person name="Osman S."/>
            <person name="Markiewicz E."/>
            <person name="Oyono O.L."/>
            <person name="Patti C."/>
            <person name="Phunkhang P."/>
            <person name="Pierre F."/>
            <person name="Priest M."/>
            <person name="Raghuraman S."/>
            <person name="Rege F."/>
            <person name="Reyes R."/>
            <person name="Rise C."/>
            <person name="Rogov P."/>
            <person name="Ross K."/>
            <person name="Ryan E."/>
            <person name="Settipalli S."/>
            <person name="Shea T."/>
            <person name="Sherpa N."/>
            <person name="Shi L."/>
            <person name="Shih D."/>
            <person name="Sparrow T."/>
            <person name="Spaulding J."/>
            <person name="Stalker J."/>
            <person name="Stange-Thomann N."/>
            <person name="Stavropoulos S."/>
            <person name="Stone C."/>
            <person name="Strader C."/>
            <person name="Tesfaye S."/>
            <person name="Thomson T."/>
            <person name="Thoulutsang Y."/>
            <person name="Thoulutsang D."/>
            <person name="Topham K."/>
            <person name="Topping I."/>
            <person name="Tsamla T."/>
            <person name="Vassiliev H."/>
            <person name="Vo A."/>
            <person name="Wangchuk T."/>
            <person name="Wangdi T."/>
            <person name="Weiand M."/>
            <person name="Wilkinson J."/>
            <person name="Wilson A."/>
            <person name="Yadav S."/>
            <person name="Young G."/>
            <person name="Yu Q."/>
            <person name="Zembek L."/>
            <person name="Zhong D."/>
            <person name="Zimmer A."/>
            <person name="Zwirko Z."/>
            <person name="Jaffe D.B."/>
            <person name="Alvarez P."/>
            <person name="Brockman W."/>
            <person name="Butler J."/>
            <person name="Chin C."/>
            <person name="Gnerre S."/>
            <person name="Grabherr M."/>
            <person name="Kleber M."/>
            <person name="Mauceli E."/>
            <person name="MacCallum I."/>
        </authorList>
    </citation>
    <scope>NUCLEOTIDE SEQUENCE [LARGE SCALE GENOMIC DNA]</scope>
    <source>
        <strain evidence="13">Tucson 15287-2541.00</strain>
    </source>
</reference>
<dbReference type="PANTHER" id="PTHR24238:SF58">
    <property type="entry name" value="FI22604P1"/>
    <property type="match status" value="1"/>
</dbReference>
<feature type="domain" description="G-protein coupled receptors family 1 profile" evidence="11">
    <location>
        <begin position="45"/>
        <end position="367"/>
    </location>
</feature>
<dbReference type="CDD" id="cd00637">
    <property type="entry name" value="7tm_classA_rhodopsin-like"/>
    <property type="match status" value="1"/>
</dbReference>
<evidence type="ECO:0000256" key="10">
    <source>
        <dbReference type="SAM" id="Phobius"/>
    </source>
</evidence>
<dbReference type="GO" id="GO:0008188">
    <property type="term" value="F:neuropeptide receptor activity"/>
    <property type="evidence" value="ECO:0007669"/>
    <property type="project" value="TreeGrafter"/>
</dbReference>
<feature type="transmembrane region" description="Helical" evidence="10">
    <location>
        <begin position="29"/>
        <end position="52"/>
    </location>
</feature>
<dbReference type="GO" id="GO:0005886">
    <property type="term" value="C:plasma membrane"/>
    <property type="evidence" value="ECO:0007669"/>
    <property type="project" value="TreeGrafter"/>
</dbReference>
<dbReference type="InterPro" id="IPR000276">
    <property type="entry name" value="GPCR_Rhodpsn"/>
</dbReference>
<feature type="transmembrane region" description="Helical" evidence="10">
    <location>
        <begin position="346"/>
        <end position="369"/>
    </location>
</feature>
<dbReference type="PhylomeDB" id="B4J4T1"/>
<evidence type="ECO:0000256" key="2">
    <source>
        <dbReference type="ARBA" id="ARBA00010663"/>
    </source>
</evidence>